<dbReference type="GeneID" id="68100147"/>
<organism evidence="2 3">
    <name type="scientific">Naegleria lovaniensis</name>
    <name type="common">Amoeba</name>
    <dbReference type="NCBI Taxonomy" id="51637"/>
    <lineage>
        <taxon>Eukaryota</taxon>
        <taxon>Discoba</taxon>
        <taxon>Heterolobosea</taxon>
        <taxon>Tetramitia</taxon>
        <taxon>Eutetramitia</taxon>
        <taxon>Vahlkampfiidae</taxon>
        <taxon>Naegleria</taxon>
    </lineage>
</organism>
<keyword evidence="1" id="KW-0472">Membrane</keyword>
<gene>
    <name evidence="2" type="ORF">C9374_007693</name>
</gene>
<dbReference type="RefSeq" id="XP_044546317.1">
    <property type="nucleotide sequence ID" value="XM_044697686.1"/>
</dbReference>
<sequence>MTTPSITNVLVPSRFLITLGFLITTILVLYERQRNIEKAIYSSNKTYLTETQFVYDINSLSDSKEARSNNPFDTNIFKSSTPMSHDDIISQMSEKDKESFPSLKLEIEVNQTPIDEFMKSLEVVAYHPKTGKKISQKVILPLHPQLTLNIDDLNIDLAETSLTPKNEEISTTP</sequence>
<comment type="caution">
    <text evidence="2">The sequence shown here is derived from an EMBL/GenBank/DDBJ whole genome shotgun (WGS) entry which is preliminary data.</text>
</comment>
<dbReference type="Proteomes" id="UP000816034">
    <property type="component" value="Unassembled WGS sequence"/>
</dbReference>
<evidence type="ECO:0000256" key="1">
    <source>
        <dbReference type="SAM" id="Phobius"/>
    </source>
</evidence>
<keyword evidence="1" id="KW-1133">Transmembrane helix</keyword>
<protein>
    <submittedName>
        <fullName evidence="2">Uncharacterized protein</fullName>
    </submittedName>
</protein>
<evidence type="ECO:0000313" key="2">
    <source>
        <dbReference type="EMBL" id="KAG2379055.1"/>
    </source>
</evidence>
<evidence type="ECO:0000313" key="3">
    <source>
        <dbReference type="Proteomes" id="UP000816034"/>
    </source>
</evidence>
<name>A0AA88GLN7_NAELO</name>
<keyword evidence="1" id="KW-0812">Transmembrane</keyword>
<dbReference type="AlphaFoldDB" id="A0AA88GLN7"/>
<feature type="transmembrane region" description="Helical" evidence="1">
    <location>
        <begin position="12"/>
        <end position="30"/>
    </location>
</feature>
<accession>A0AA88GLN7</accession>
<proteinExistence type="predicted"/>
<reference evidence="2 3" key="1">
    <citation type="journal article" date="2018" name="BMC Genomics">
        <title>The genome of Naegleria lovaniensis, the basis for a comparative approach to unravel pathogenicity factors of the human pathogenic amoeba N. fowleri.</title>
        <authorList>
            <person name="Liechti N."/>
            <person name="Schurch N."/>
            <person name="Bruggmann R."/>
            <person name="Wittwer M."/>
        </authorList>
    </citation>
    <scope>NUCLEOTIDE SEQUENCE [LARGE SCALE GENOMIC DNA]</scope>
    <source>
        <strain evidence="2 3">ATCC 30569</strain>
    </source>
</reference>
<keyword evidence="3" id="KW-1185">Reference proteome</keyword>
<dbReference type="EMBL" id="PYSW02000030">
    <property type="protein sequence ID" value="KAG2379055.1"/>
    <property type="molecule type" value="Genomic_DNA"/>
</dbReference>